<dbReference type="Proteomes" id="UP001196413">
    <property type="component" value="Unassembled WGS sequence"/>
</dbReference>
<dbReference type="InterPro" id="IPR014782">
    <property type="entry name" value="Peptidase_M1_dom"/>
</dbReference>
<dbReference type="Gene3D" id="2.60.40.1730">
    <property type="entry name" value="tricorn interacting facor f3 domain"/>
    <property type="match status" value="1"/>
</dbReference>
<dbReference type="Gene3D" id="1.10.390.10">
    <property type="entry name" value="Neutral Protease Domain 2"/>
    <property type="match status" value="1"/>
</dbReference>
<feature type="domain" description="ERAP1-like C-terminal" evidence="4">
    <location>
        <begin position="580"/>
        <end position="792"/>
    </location>
</feature>
<dbReference type="InterPro" id="IPR024571">
    <property type="entry name" value="ERAP1-like_C_dom"/>
</dbReference>
<evidence type="ECO:0000256" key="2">
    <source>
        <dbReference type="SAM" id="Phobius"/>
    </source>
</evidence>
<dbReference type="Pfam" id="PF01433">
    <property type="entry name" value="Peptidase_M1"/>
    <property type="match status" value="1"/>
</dbReference>
<dbReference type="InterPro" id="IPR042097">
    <property type="entry name" value="Aminopeptidase_N-like_N_sf"/>
</dbReference>
<dbReference type="PANTHER" id="PTHR11533">
    <property type="entry name" value="PROTEASE M1 ZINC METALLOPROTEASE"/>
    <property type="match status" value="1"/>
</dbReference>
<dbReference type="Pfam" id="PF17900">
    <property type="entry name" value="Peptidase_M1_N"/>
    <property type="match status" value="1"/>
</dbReference>
<dbReference type="PANTHER" id="PTHR11533:SF299">
    <property type="entry name" value="AMINOPEPTIDASE"/>
    <property type="match status" value="1"/>
</dbReference>
<sequence>MVFEEIDLSDRRGFIDLVYGQQKFGTFTTPSAPAVQTLTPVAEVRKRARKVAPSYVVCSLVTGVILFVLALAAIFLTTLASHWLSSEDYEAQTVTESTFMPQPRKNVSHDVREEELYEEKEQAVDELTAEQLRLPNNLEPIWYNISLKVYLPGFVTILEEKILTTYGNIMIKINVKISTSHIVLNARKLTFPSDVSKVKILIEDENTDQPATTSENAMEVSVQTTHLSVAPQVQDILYNATLETVTFVLDKPLKVSQQVILQFPFHGRIGDSLHGLHSSCYVRRDGRNITLGVTDLQPLSPRGIFPCFDDPVYKCPLSLTVLHPMGTIARANAIELLDSQATPSKTVSSSFRSDPLWLKTTFDVTQPLGTHLMGFAVTDFDEREAKTKSAITVRIYSRPEAIKLTKFALETAIKVYDLLTKFFRYSSGEPETRLGASLLRMISAIVGRDAFQKATQHYVKTHAGREANYKDFWISLNNVLPKDLKSWNGENLDVADFANKWVLQMGYPVIDIYRLNAHTIELTQRRFKLNTVTPEKEKFRNALYWYKWEIPIFYEINGEKQEMVWLHEAVHLRVNLSDSFLINPDSFGFYRVNYDQQEWIVIADRMRSDHTQYSSTARARLLSDAFALAEAGELSYETLFTMISYLSRDTDYLPWSCALNGLKRIYELVLRTELEDSAKIACISWMKADFMRVRPTKKSWSSTANFRLSLAQKKLLVQFKTNLLDNCERSELASDCSRVPPSIRSLVYCAGVAQIEPEGFEQLLAFYSREVNEVERKRLVAALSCSKDPGQLRSKIGGQKERTNFFKRQYAVTIRTTALQNMNKPSYEPSTHPPYFLYLSPINYISNLTSFRARNASGSKPKPKLPSMALTVGAQFFFKYHE</sequence>
<feature type="domain" description="Peptidase M1 membrane alanine aminopeptidase" evidence="3">
    <location>
        <begin position="435"/>
        <end position="486"/>
    </location>
</feature>
<comment type="similarity">
    <text evidence="1">Belongs to the peptidase M1 family.</text>
</comment>
<dbReference type="Pfam" id="PF11838">
    <property type="entry name" value="ERAP1_C"/>
    <property type="match status" value="1"/>
</dbReference>
<dbReference type="GO" id="GO:0042277">
    <property type="term" value="F:peptide binding"/>
    <property type="evidence" value="ECO:0007669"/>
    <property type="project" value="TreeGrafter"/>
</dbReference>
<dbReference type="GO" id="GO:0070006">
    <property type="term" value="F:metalloaminopeptidase activity"/>
    <property type="evidence" value="ECO:0007669"/>
    <property type="project" value="TreeGrafter"/>
</dbReference>
<keyword evidence="2" id="KW-0812">Transmembrane</keyword>
<dbReference type="GO" id="GO:0005615">
    <property type="term" value="C:extracellular space"/>
    <property type="evidence" value="ECO:0007669"/>
    <property type="project" value="TreeGrafter"/>
</dbReference>
<dbReference type="Gene3D" id="2.60.40.1910">
    <property type="match status" value="1"/>
</dbReference>
<evidence type="ECO:0000259" key="3">
    <source>
        <dbReference type="Pfam" id="PF01433"/>
    </source>
</evidence>
<dbReference type="AlphaFoldDB" id="A0AAD5NC12"/>
<dbReference type="Gene3D" id="3.30.2010.30">
    <property type="match status" value="1"/>
</dbReference>
<dbReference type="SUPFAM" id="SSF63737">
    <property type="entry name" value="Leukotriene A4 hydrolase N-terminal domain"/>
    <property type="match status" value="1"/>
</dbReference>
<dbReference type="EMBL" id="JAHQIW010005250">
    <property type="protein sequence ID" value="KAJ1365374.1"/>
    <property type="molecule type" value="Genomic_DNA"/>
</dbReference>
<reference evidence="6" key="1">
    <citation type="submission" date="2021-06" db="EMBL/GenBank/DDBJ databases">
        <title>Parelaphostrongylus tenuis whole genome reference sequence.</title>
        <authorList>
            <person name="Garwood T.J."/>
            <person name="Larsen P.A."/>
            <person name="Fountain-Jones N.M."/>
            <person name="Garbe J.R."/>
            <person name="Macchietto M.G."/>
            <person name="Kania S.A."/>
            <person name="Gerhold R.W."/>
            <person name="Richards J.E."/>
            <person name="Wolf T.M."/>
        </authorList>
    </citation>
    <scope>NUCLEOTIDE SEQUENCE</scope>
    <source>
        <strain evidence="6">MNPRO001-30</strain>
        <tissue evidence="6">Meninges</tissue>
    </source>
</reference>
<comment type="caution">
    <text evidence="6">The sequence shown here is derived from an EMBL/GenBank/DDBJ whole genome shotgun (WGS) entry which is preliminary data.</text>
</comment>
<evidence type="ECO:0000256" key="1">
    <source>
        <dbReference type="ARBA" id="ARBA00010136"/>
    </source>
</evidence>
<dbReference type="FunFam" id="2.60.40.1910:FF:000006">
    <property type="entry name" value="Aminopeptidase"/>
    <property type="match status" value="1"/>
</dbReference>
<accession>A0AAD5NC12</accession>
<evidence type="ECO:0000259" key="5">
    <source>
        <dbReference type="Pfam" id="PF17900"/>
    </source>
</evidence>
<dbReference type="InterPro" id="IPR050344">
    <property type="entry name" value="Peptidase_M1_aminopeptidases"/>
</dbReference>
<keyword evidence="2" id="KW-1133">Transmembrane helix</keyword>
<dbReference type="InterPro" id="IPR045357">
    <property type="entry name" value="Aminopeptidase_N-like_N"/>
</dbReference>
<keyword evidence="2" id="KW-0472">Membrane</keyword>
<evidence type="ECO:0000313" key="6">
    <source>
        <dbReference type="EMBL" id="KAJ1365374.1"/>
    </source>
</evidence>
<dbReference type="GO" id="GO:0043171">
    <property type="term" value="P:peptide catabolic process"/>
    <property type="evidence" value="ECO:0007669"/>
    <property type="project" value="TreeGrafter"/>
</dbReference>
<evidence type="ECO:0000313" key="7">
    <source>
        <dbReference type="Proteomes" id="UP001196413"/>
    </source>
</evidence>
<dbReference type="Gene3D" id="1.25.50.20">
    <property type="match status" value="1"/>
</dbReference>
<dbReference type="GO" id="GO:0006508">
    <property type="term" value="P:proteolysis"/>
    <property type="evidence" value="ECO:0007669"/>
    <property type="project" value="TreeGrafter"/>
</dbReference>
<gene>
    <name evidence="6" type="ORF">KIN20_025657</name>
</gene>
<dbReference type="InterPro" id="IPR027268">
    <property type="entry name" value="Peptidase_M4/M1_CTD_sf"/>
</dbReference>
<evidence type="ECO:0008006" key="8">
    <source>
        <dbReference type="Google" id="ProtNLM"/>
    </source>
</evidence>
<protein>
    <recommendedName>
        <fullName evidence="8">Aminopeptidase</fullName>
    </recommendedName>
</protein>
<feature type="domain" description="Aminopeptidase N-like N-terminal" evidence="5">
    <location>
        <begin position="140"/>
        <end position="345"/>
    </location>
</feature>
<name>A0AAD5NC12_PARTN</name>
<organism evidence="6 7">
    <name type="scientific">Parelaphostrongylus tenuis</name>
    <name type="common">Meningeal worm</name>
    <dbReference type="NCBI Taxonomy" id="148309"/>
    <lineage>
        <taxon>Eukaryota</taxon>
        <taxon>Metazoa</taxon>
        <taxon>Ecdysozoa</taxon>
        <taxon>Nematoda</taxon>
        <taxon>Chromadorea</taxon>
        <taxon>Rhabditida</taxon>
        <taxon>Rhabditina</taxon>
        <taxon>Rhabditomorpha</taxon>
        <taxon>Strongyloidea</taxon>
        <taxon>Metastrongylidae</taxon>
        <taxon>Parelaphostrongylus</taxon>
    </lineage>
</organism>
<dbReference type="SUPFAM" id="SSF55486">
    <property type="entry name" value="Metalloproteases ('zincins'), catalytic domain"/>
    <property type="match status" value="1"/>
</dbReference>
<proteinExistence type="inferred from homology"/>
<evidence type="ECO:0000259" key="4">
    <source>
        <dbReference type="Pfam" id="PF11838"/>
    </source>
</evidence>
<feature type="transmembrane region" description="Helical" evidence="2">
    <location>
        <begin position="55"/>
        <end position="76"/>
    </location>
</feature>
<keyword evidence="7" id="KW-1185">Reference proteome</keyword>
<dbReference type="GO" id="GO:0008270">
    <property type="term" value="F:zinc ion binding"/>
    <property type="evidence" value="ECO:0007669"/>
    <property type="project" value="InterPro"/>
</dbReference>
<dbReference type="GO" id="GO:0005737">
    <property type="term" value="C:cytoplasm"/>
    <property type="evidence" value="ECO:0007669"/>
    <property type="project" value="TreeGrafter"/>
</dbReference>
<dbReference type="GO" id="GO:0016020">
    <property type="term" value="C:membrane"/>
    <property type="evidence" value="ECO:0007669"/>
    <property type="project" value="TreeGrafter"/>
</dbReference>